<sequence length="186" mass="20747">MMHCPFCKKSAHARTSRYLSENVKQRYHQCTNIECSATFRTTEELFLRIFRQYSMMRLAECPRGAVAGDFQLVTFKGQHFGQVVTFLRQLPAGHAFDMAAFQLIGQHGTPGTESGAPGAGIAAVVLLQRRFLLLRTGDGRQGVLHPAGLFKMGRSGCGQSLQRRFQVIRDKGGVGHGRFPRGFNMR</sequence>
<accession>E5F8U7</accession>
<dbReference type="EMBL" id="HM236454">
    <property type="protein sequence ID" value="ADR67009.1"/>
    <property type="molecule type" value="Genomic_DNA"/>
</dbReference>
<evidence type="ECO:0000313" key="2">
    <source>
        <dbReference type="EMBL" id="ADR67009.1"/>
    </source>
</evidence>
<dbReference type="InterPro" id="IPR007684">
    <property type="entry name" value="Znf_Ogr/Delta"/>
</dbReference>
<organism evidence="2">
    <name type="scientific">Klebsiella pneumoniae subsp. pneumoniae</name>
    <dbReference type="NCBI Taxonomy" id="72407"/>
    <lineage>
        <taxon>Bacteria</taxon>
        <taxon>Pseudomonadati</taxon>
        <taxon>Pseudomonadota</taxon>
        <taxon>Gammaproteobacteria</taxon>
        <taxon>Enterobacterales</taxon>
        <taxon>Enterobacteriaceae</taxon>
        <taxon>Klebsiella/Raoultella group</taxon>
        <taxon>Klebsiella</taxon>
        <taxon>Klebsiella pneumoniae complex</taxon>
    </lineage>
</organism>
<proteinExistence type="predicted"/>
<protein>
    <submittedName>
        <fullName evidence="2">Phage transcriptional activator</fullName>
    </submittedName>
</protein>
<dbReference type="Pfam" id="PF04606">
    <property type="entry name" value="Ogr_Delta"/>
    <property type="match status" value="1"/>
</dbReference>
<evidence type="ECO:0000259" key="1">
    <source>
        <dbReference type="Pfam" id="PF04606"/>
    </source>
</evidence>
<name>E5F8U7_KLEPN</name>
<reference evidence="2" key="1">
    <citation type="journal article" date="2011" name="J. Microbiol. Methods">
        <title>Expansion of the known Klebsiella pneumoniae species gene pool by characterization of novel alien DNA islands integrated into tmRNA gene sites.</title>
        <authorList>
            <person name="Zhang J."/>
            <person name="van Aartsen J.J."/>
            <person name="Jiang X."/>
            <person name="Shao Y."/>
            <person name="Tai C."/>
            <person name="He X."/>
            <person name="Tan Z."/>
            <person name="Deng Z."/>
            <person name="Jia S."/>
            <person name="Rajakumar K."/>
            <person name="Ou H.Y."/>
        </authorList>
    </citation>
    <scope>NUCLEOTIDE SEQUENCE</scope>
    <source>
        <strain evidence="2">HS04063</strain>
    </source>
</reference>
<dbReference type="AlphaFoldDB" id="E5F8U7"/>
<feature type="domain" description="Zinc finger Ogr/Delta-type" evidence="1">
    <location>
        <begin position="3"/>
        <end position="44"/>
    </location>
</feature>